<dbReference type="EMBL" id="UZAI01010159">
    <property type="protein sequence ID" value="VDP06533.1"/>
    <property type="molecule type" value="Genomic_DNA"/>
</dbReference>
<accession>A0A183MBR6</accession>
<dbReference type="Proteomes" id="UP000277204">
    <property type="component" value="Unassembled WGS sequence"/>
</dbReference>
<organism evidence="1 2">
    <name type="scientific">Schistosoma margrebowiei</name>
    <dbReference type="NCBI Taxonomy" id="48269"/>
    <lineage>
        <taxon>Eukaryota</taxon>
        <taxon>Metazoa</taxon>
        <taxon>Spiralia</taxon>
        <taxon>Lophotrochozoa</taxon>
        <taxon>Platyhelminthes</taxon>
        <taxon>Trematoda</taxon>
        <taxon>Digenea</taxon>
        <taxon>Strigeidida</taxon>
        <taxon>Schistosomatoidea</taxon>
        <taxon>Schistosomatidae</taxon>
        <taxon>Schistosoma</taxon>
    </lineage>
</organism>
<name>A0A183MBR6_9TREM</name>
<reference evidence="1 2" key="1">
    <citation type="submission" date="2018-11" db="EMBL/GenBank/DDBJ databases">
        <authorList>
            <consortium name="Pathogen Informatics"/>
        </authorList>
    </citation>
    <scope>NUCLEOTIDE SEQUENCE [LARGE SCALE GENOMIC DNA]</scope>
    <source>
        <strain evidence="1 2">Zambia</strain>
    </source>
</reference>
<protein>
    <submittedName>
        <fullName evidence="1">Uncharacterized protein</fullName>
    </submittedName>
</protein>
<sequence length="86" mass="9949">MEDMTFRREADKASDHHLVVTEEISMAIRQSESEKAAEPDNILAEALKSDIEVTANMLHALFRKIWKNKCQWTGKKGINEMKSERM</sequence>
<keyword evidence="2" id="KW-1185">Reference proteome</keyword>
<gene>
    <name evidence="1" type="ORF">SMRZ_LOCUS13491</name>
</gene>
<proteinExistence type="predicted"/>
<evidence type="ECO:0000313" key="2">
    <source>
        <dbReference type="Proteomes" id="UP000277204"/>
    </source>
</evidence>
<dbReference type="AlphaFoldDB" id="A0A183MBR6"/>
<evidence type="ECO:0000313" key="1">
    <source>
        <dbReference type="EMBL" id="VDP06533.1"/>
    </source>
</evidence>